<keyword evidence="12" id="KW-0378">Hydrolase</keyword>
<evidence type="ECO:0000256" key="20">
    <source>
        <dbReference type="ARBA" id="ARBA00025833"/>
    </source>
</evidence>
<evidence type="ECO:0000256" key="9">
    <source>
        <dbReference type="ARBA" id="ARBA00022670"/>
    </source>
</evidence>
<evidence type="ECO:0000256" key="21">
    <source>
        <dbReference type="ARBA" id="ARBA00033328"/>
    </source>
</evidence>
<protein>
    <recommendedName>
        <fullName evidence="6">Carboxypeptidase Q</fullName>
    </recommendedName>
    <alternativeName>
        <fullName evidence="21">Plasma glutamate carboxypeptidase</fullName>
    </alternativeName>
</protein>
<comment type="caution">
    <text evidence="23">The sequence shown here is derived from an EMBL/GenBank/DDBJ whole genome shotgun (WGS) entry which is preliminary data.</text>
</comment>
<dbReference type="PANTHER" id="PTHR12053">
    <property type="entry name" value="PROTEASE FAMILY M28 PLASMA GLUTAMATE CARBOXYPEPTIDASE-RELATED"/>
    <property type="match status" value="1"/>
</dbReference>
<evidence type="ECO:0000256" key="17">
    <source>
        <dbReference type="ARBA" id="ARBA00023145"/>
    </source>
</evidence>
<dbReference type="InterPro" id="IPR007484">
    <property type="entry name" value="Peptidase_M28"/>
</dbReference>
<evidence type="ECO:0000256" key="5">
    <source>
        <dbReference type="ARBA" id="ARBA00010918"/>
    </source>
</evidence>
<keyword evidence="19" id="KW-0458">Lysosome</keyword>
<dbReference type="AlphaFoldDB" id="A0A8S1H9N7"/>
<keyword evidence="7" id="KW-0964">Secreted</keyword>
<proteinExistence type="inferred from homology"/>
<keyword evidence="17" id="KW-0865">Zymogen</keyword>
<keyword evidence="18" id="KW-0325">Glycoprotein</keyword>
<keyword evidence="9" id="KW-0645">Protease</keyword>
<organism evidence="23 24">
    <name type="scientific">Caenorhabditis auriculariae</name>
    <dbReference type="NCBI Taxonomy" id="2777116"/>
    <lineage>
        <taxon>Eukaryota</taxon>
        <taxon>Metazoa</taxon>
        <taxon>Ecdysozoa</taxon>
        <taxon>Nematoda</taxon>
        <taxon>Chromadorea</taxon>
        <taxon>Rhabditida</taxon>
        <taxon>Rhabditina</taxon>
        <taxon>Rhabditomorpha</taxon>
        <taxon>Rhabditoidea</taxon>
        <taxon>Rhabditidae</taxon>
        <taxon>Peloderinae</taxon>
        <taxon>Caenorhabditis</taxon>
    </lineage>
</organism>
<gene>
    <name evidence="23" type="ORF">CAUJ_LOCUS8026</name>
</gene>
<evidence type="ECO:0000259" key="22">
    <source>
        <dbReference type="Pfam" id="PF04389"/>
    </source>
</evidence>
<dbReference type="GO" id="GO:0004180">
    <property type="term" value="F:carboxypeptidase activity"/>
    <property type="evidence" value="ECO:0007669"/>
    <property type="project" value="UniProtKB-KW"/>
</dbReference>
<evidence type="ECO:0000256" key="2">
    <source>
        <dbReference type="ARBA" id="ARBA00004371"/>
    </source>
</evidence>
<evidence type="ECO:0000256" key="10">
    <source>
        <dbReference type="ARBA" id="ARBA00022723"/>
    </source>
</evidence>
<evidence type="ECO:0000256" key="14">
    <source>
        <dbReference type="ARBA" id="ARBA00022833"/>
    </source>
</evidence>
<evidence type="ECO:0000256" key="13">
    <source>
        <dbReference type="ARBA" id="ARBA00022824"/>
    </source>
</evidence>
<reference evidence="23" key="1">
    <citation type="submission" date="2020-10" db="EMBL/GenBank/DDBJ databases">
        <authorList>
            <person name="Kikuchi T."/>
        </authorList>
    </citation>
    <scope>NUCLEOTIDE SEQUENCE</scope>
    <source>
        <strain evidence="23">NKZ352</strain>
    </source>
</reference>
<keyword evidence="8" id="KW-0121">Carboxypeptidase</keyword>
<dbReference type="GO" id="GO:0005615">
    <property type="term" value="C:extracellular space"/>
    <property type="evidence" value="ECO:0007669"/>
    <property type="project" value="TreeGrafter"/>
</dbReference>
<evidence type="ECO:0000256" key="19">
    <source>
        <dbReference type="ARBA" id="ARBA00023228"/>
    </source>
</evidence>
<keyword evidence="15" id="KW-0333">Golgi apparatus</keyword>
<feature type="domain" description="Peptidase M28" evidence="22">
    <location>
        <begin position="243"/>
        <end position="437"/>
    </location>
</feature>
<evidence type="ECO:0000256" key="15">
    <source>
        <dbReference type="ARBA" id="ARBA00023034"/>
    </source>
</evidence>
<dbReference type="PANTHER" id="PTHR12053:SF3">
    <property type="entry name" value="CARBOXYPEPTIDASE Q"/>
    <property type="match status" value="1"/>
</dbReference>
<evidence type="ECO:0000256" key="12">
    <source>
        <dbReference type="ARBA" id="ARBA00022801"/>
    </source>
</evidence>
<dbReference type="SUPFAM" id="SSF53187">
    <property type="entry name" value="Zn-dependent exopeptidases"/>
    <property type="match status" value="1"/>
</dbReference>
<dbReference type="EMBL" id="CAJGYM010000025">
    <property type="protein sequence ID" value="CAD6192107.1"/>
    <property type="molecule type" value="Genomic_DNA"/>
</dbReference>
<evidence type="ECO:0000256" key="7">
    <source>
        <dbReference type="ARBA" id="ARBA00022525"/>
    </source>
</evidence>
<dbReference type="Gene3D" id="3.40.630.10">
    <property type="entry name" value="Zn peptidases"/>
    <property type="match status" value="1"/>
</dbReference>
<dbReference type="OrthoDB" id="10013407at2759"/>
<dbReference type="GO" id="GO:0046872">
    <property type="term" value="F:metal ion binding"/>
    <property type="evidence" value="ECO:0007669"/>
    <property type="project" value="UniProtKB-KW"/>
</dbReference>
<dbReference type="GO" id="GO:0043171">
    <property type="term" value="P:peptide catabolic process"/>
    <property type="evidence" value="ECO:0007669"/>
    <property type="project" value="TreeGrafter"/>
</dbReference>
<evidence type="ECO:0000256" key="3">
    <source>
        <dbReference type="ARBA" id="ARBA00004555"/>
    </source>
</evidence>
<name>A0A8S1H9N7_9PELO</name>
<evidence type="ECO:0000256" key="11">
    <source>
        <dbReference type="ARBA" id="ARBA00022729"/>
    </source>
</evidence>
<keyword evidence="10" id="KW-0479">Metal-binding</keyword>
<comment type="subcellular location">
    <subcellularLocation>
        <location evidence="1">Endoplasmic reticulum</location>
    </subcellularLocation>
    <subcellularLocation>
        <location evidence="3">Golgi apparatus</location>
    </subcellularLocation>
    <subcellularLocation>
        <location evidence="2">Lysosome</location>
    </subcellularLocation>
    <subcellularLocation>
        <location evidence="4">Secreted</location>
    </subcellularLocation>
</comment>
<evidence type="ECO:0000256" key="4">
    <source>
        <dbReference type="ARBA" id="ARBA00004613"/>
    </source>
</evidence>
<comment type="subunit">
    <text evidence="20">Homodimer. The monomeric form is inactive while the homodimer is active.</text>
</comment>
<keyword evidence="16" id="KW-0482">Metalloprotease</keyword>
<keyword evidence="13" id="KW-0256">Endoplasmic reticulum</keyword>
<dbReference type="GO" id="GO:0005794">
    <property type="term" value="C:Golgi apparatus"/>
    <property type="evidence" value="ECO:0007669"/>
    <property type="project" value="UniProtKB-SubCell"/>
</dbReference>
<evidence type="ECO:0000256" key="16">
    <source>
        <dbReference type="ARBA" id="ARBA00023049"/>
    </source>
</evidence>
<accession>A0A8S1H9N7</accession>
<evidence type="ECO:0000313" key="23">
    <source>
        <dbReference type="EMBL" id="CAD6192107.1"/>
    </source>
</evidence>
<dbReference type="Pfam" id="PF04389">
    <property type="entry name" value="Peptidase_M28"/>
    <property type="match status" value="1"/>
</dbReference>
<dbReference type="Gene3D" id="3.50.30.30">
    <property type="match status" value="1"/>
</dbReference>
<keyword evidence="24" id="KW-1185">Reference proteome</keyword>
<evidence type="ECO:0000256" key="6">
    <source>
        <dbReference type="ARBA" id="ARBA00014116"/>
    </source>
</evidence>
<dbReference type="GO" id="GO:0006508">
    <property type="term" value="P:proteolysis"/>
    <property type="evidence" value="ECO:0007669"/>
    <property type="project" value="UniProtKB-KW"/>
</dbReference>
<sequence length="450" mass="49878">MKEVSIANVRAHNISPYFSSAYSSNNDALLDINNRITRNESGQGLSWLEILCDDFGHRKVGSTALEDAIDWILKTSRAEGLSAHTEPVTGIPNWVRRHDRAFVLKPRIHRLNVLAIDGSPPGTVEGEVVLLRHYDEIPTANVSGKIVVFSQDWKGYSRTAKYRKSAEKLEKRGAIAVLVSSVTPNSLYTAHTGAGARGSKIPAASIPPEEAQMIGRWLKRGISVRVRLDITSTNLPEPTSSRNVILELKGTELEKEVVLLAAHVDTWDVGQGALDDGGGMAAIRQTLLAIKRYIDESPQNRLKRTIRGVFFTAEEQGNFGAKQYFADHRNTSEKFVFGVETDQGAFRPKNYNSRFEFTGKENQKSPMSKVVNDLNDLGYPISLKDSPSQGQLKYLADTGVPTSIYVSDRGDDFYFQFHHSNADYSSVFEAEDIDQTAAMLAIVALRFANQ</sequence>
<dbReference type="GO" id="GO:0005764">
    <property type="term" value="C:lysosome"/>
    <property type="evidence" value="ECO:0007669"/>
    <property type="project" value="UniProtKB-SubCell"/>
</dbReference>
<dbReference type="InterPro" id="IPR039866">
    <property type="entry name" value="CPQ"/>
</dbReference>
<dbReference type="GO" id="GO:0070573">
    <property type="term" value="F:metallodipeptidase activity"/>
    <property type="evidence" value="ECO:0007669"/>
    <property type="project" value="InterPro"/>
</dbReference>
<dbReference type="Proteomes" id="UP000835052">
    <property type="component" value="Unassembled WGS sequence"/>
</dbReference>
<evidence type="ECO:0000313" key="24">
    <source>
        <dbReference type="Proteomes" id="UP000835052"/>
    </source>
</evidence>
<evidence type="ECO:0000256" key="8">
    <source>
        <dbReference type="ARBA" id="ARBA00022645"/>
    </source>
</evidence>
<keyword evidence="11" id="KW-0732">Signal</keyword>
<dbReference type="GO" id="GO:0005783">
    <property type="term" value="C:endoplasmic reticulum"/>
    <property type="evidence" value="ECO:0007669"/>
    <property type="project" value="UniProtKB-SubCell"/>
</dbReference>
<comment type="similarity">
    <text evidence="5">Belongs to the peptidase M28 family.</text>
</comment>
<keyword evidence="14" id="KW-0862">Zinc</keyword>
<evidence type="ECO:0000256" key="1">
    <source>
        <dbReference type="ARBA" id="ARBA00004240"/>
    </source>
</evidence>
<evidence type="ECO:0000256" key="18">
    <source>
        <dbReference type="ARBA" id="ARBA00023180"/>
    </source>
</evidence>